<accession>I1XL84</accession>
<evidence type="ECO:0000313" key="1">
    <source>
        <dbReference type="EMBL" id="AFI85153.1"/>
    </source>
</evidence>
<keyword evidence="2" id="KW-1185">Reference proteome</keyword>
<dbReference type="EMBL" id="CP003390">
    <property type="protein sequence ID" value="AFI85153.1"/>
    <property type="molecule type" value="Genomic_DNA"/>
</dbReference>
<dbReference type="RefSeq" id="WP_014707518.1">
    <property type="nucleotide sequence ID" value="NC_017857.3"/>
</dbReference>
<dbReference type="PATRIC" id="fig|754476.3.peg.2316"/>
<evidence type="ECO:0000313" key="2">
    <source>
        <dbReference type="Proteomes" id="UP000009144"/>
    </source>
</evidence>
<proteinExistence type="predicted"/>
<gene>
    <name evidence="1" type="ordered locus">Q7A_2353</name>
</gene>
<protein>
    <submittedName>
        <fullName evidence="1">Uncharacterized protein</fullName>
    </submittedName>
</protein>
<organism evidence="1 2">
    <name type="scientific">Methylophaga nitratireducenticrescens</name>
    <dbReference type="NCBI Taxonomy" id="754476"/>
    <lineage>
        <taxon>Bacteria</taxon>
        <taxon>Pseudomonadati</taxon>
        <taxon>Pseudomonadota</taxon>
        <taxon>Gammaproteobacteria</taxon>
        <taxon>Thiotrichales</taxon>
        <taxon>Piscirickettsiaceae</taxon>
        <taxon>Methylophaga</taxon>
    </lineage>
</organism>
<dbReference type="AlphaFoldDB" id="I1XL84"/>
<name>I1XL84_METNJ</name>
<reference evidence="1 2" key="2">
    <citation type="journal article" date="2013" name="Int. J. Syst. Evol. Microbiol.">
        <title>Methylophaga nitratireducenticrescens sp. nov. and Methylophaga frappieri sp. nov., isolated from the biofilm of the methanol-fed denitrification system treating the seawater at the Montreal Biodome.</title>
        <authorList>
            <person name="Villeneuve C."/>
            <person name="Martineau C."/>
            <person name="Mauffrey F."/>
            <person name="Villemur R."/>
        </authorList>
    </citation>
    <scope>NUCLEOTIDE SEQUENCE [LARGE SCALE GENOMIC DNA]</scope>
    <source>
        <strain evidence="1 2">JAM1</strain>
    </source>
</reference>
<dbReference type="KEGG" id="mej:Q7A_2353"/>
<dbReference type="Proteomes" id="UP000009144">
    <property type="component" value="Chromosome"/>
</dbReference>
<sequence length="83" mass="9704">MKNKSLELDLRQIMQGLEEFATFMSYQSNYEGLRILKVETQHDQASHGNNQFSDNVISMEKARINRNDSIDIIPAKNYQSPRR</sequence>
<reference evidence="1 2" key="1">
    <citation type="journal article" date="2012" name="J. Bacteriol.">
        <title>Complete genome sequences of Methylophaga sp. strain JAM1 and Methylophaga sp. strain JAM7.</title>
        <authorList>
            <person name="Villeneuve C."/>
            <person name="Martineau C."/>
            <person name="Mauffrey F."/>
            <person name="Villemur R."/>
        </authorList>
    </citation>
    <scope>NUCLEOTIDE SEQUENCE [LARGE SCALE GENOMIC DNA]</scope>
    <source>
        <strain evidence="1 2">JAM1</strain>
    </source>
</reference>
<dbReference type="HOGENOM" id="CLU_2538696_0_0_6"/>
<dbReference type="OrthoDB" id="5609356at2"/>